<protein>
    <submittedName>
        <fullName evidence="11">Minichromosome maintenance protein 10</fullName>
    </submittedName>
</protein>
<dbReference type="GO" id="GO:0031509">
    <property type="term" value="P:subtelomeric heterochromatin formation"/>
    <property type="evidence" value="ECO:0007669"/>
    <property type="project" value="EnsemblFungi"/>
</dbReference>
<dbReference type="SUPFAM" id="SSF50249">
    <property type="entry name" value="Nucleic acid-binding proteins"/>
    <property type="match status" value="1"/>
</dbReference>
<keyword evidence="6" id="KW-0862">Zinc</keyword>
<evidence type="ECO:0000259" key="9">
    <source>
        <dbReference type="Pfam" id="PF09329"/>
    </source>
</evidence>
<keyword evidence="7" id="KW-0539">Nucleus</keyword>
<dbReference type="GO" id="GO:0003688">
    <property type="term" value="F:DNA replication origin binding"/>
    <property type="evidence" value="ECO:0007669"/>
    <property type="project" value="EnsemblFungi"/>
</dbReference>
<reference evidence="11 12" key="1">
    <citation type="submission" date="2015-10" db="EMBL/GenBank/DDBJ databases">
        <title>Draft genomes sequences of Candida glabrata isolates 1A, 1B, 2A, 2B, 3A and 3B.</title>
        <authorList>
            <person name="Haavelsrud O.E."/>
            <person name="Gaustad P."/>
        </authorList>
    </citation>
    <scope>NUCLEOTIDE SEQUENCE [LARGE SCALE GENOMIC DNA]</scope>
    <source>
        <strain evidence="11">910700640</strain>
    </source>
</reference>
<dbReference type="GO" id="GO:0000727">
    <property type="term" value="P:double-strand break repair via break-induced replication"/>
    <property type="evidence" value="ECO:0007669"/>
    <property type="project" value="EnsemblFungi"/>
</dbReference>
<dbReference type="GO" id="GO:0000781">
    <property type="term" value="C:chromosome, telomeric region"/>
    <property type="evidence" value="ECO:0007669"/>
    <property type="project" value="GOC"/>
</dbReference>
<dbReference type="Gene3D" id="2.40.50.140">
    <property type="entry name" value="Nucleic acid-binding proteins"/>
    <property type="match status" value="1"/>
</dbReference>
<evidence type="ECO:0000256" key="8">
    <source>
        <dbReference type="SAM" id="MobiDB-lite"/>
    </source>
</evidence>
<dbReference type="GO" id="GO:0006271">
    <property type="term" value="P:DNA strand elongation involved in DNA replication"/>
    <property type="evidence" value="ECO:0007669"/>
    <property type="project" value="EnsemblFungi"/>
</dbReference>
<dbReference type="GO" id="GO:0043596">
    <property type="term" value="C:nuclear replication fork"/>
    <property type="evidence" value="ECO:0007669"/>
    <property type="project" value="TreeGrafter"/>
</dbReference>
<evidence type="ECO:0000313" key="12">
    <source>
        <dbReference type="Proteomes" id="UP000054886"/>
    </source>
</evidence>
<dbReference type="VEuPathDB" id="FungiDB:GVI51_H06435"/>
<dbReference type="PANTHER" id="PTHR13454:SF11">
    <property type="entry name" value="PROTEIN MCM10 HOMOLOG"/>
    <property type="match status" value="1"/>
</dbReference>
<dbReference type="GO" id="GO:0030466">
    <property type="term" value="P:silent mating-type cassette heterochromatin formation"/>
    <property type="evidence" value="ECO:0007669"/>
    <property type="project" value="EnsemblFungi"/>
</dbReference>
<dbReference type="InterPro" id="IPR012340">
    <property type="entry name" value="NA-bd_OB-fold"/>
</dbReference>
<dbReference type="Pfam" id="PF22379">
    <property type="entry name" value="OB_MCM10"/>
    <property type="match status" value="1"/>
</dbReference>
<dbReference type="InterPro" id="IPR055065">
    <property type="entry name" value="OB_MCM10"/>
</dbReference>
<dbReference type="FunFam" id="2.40.50.140:FF:000368">
    <property type="entry name" value="Mcm10p"/>
    <property type="match status" value="1"/>
</dbReference>
<evidence type="ECO:0000256" key="2">
    <source>
        <dbReference type="ARBA" id="ARBA00009679"/>
    </source>
</evidence>
<evidence type="ECO:0000256" key="6">
    <source>
        <dbReference type="ARBA" id="ARBA00022833"/>
    </source>
</evidence>
<keyword evidence="4" id="KW-0479">Metal-binding</keyword>
<dbReference type="VEuPathDB" id="FungiDB:GWK60_H06501"/>
<comment type="similarity">
    <text evidence="2">Belongs to the MCM10 family.</text>
</comment>
<name>A0A0W0D8P2_CANGB</name>
<organism evidence="11 12">
    <name type="scientific">Candida glabrata</name>
    <name type="common">Yeast</name>
    <name type="synonym">Torulopsis glabrata</name>
    <dbReference type="NCBI Taxonomy" id="5478"/>
    <lineage>
        <taxon>Eukaryota</taxon>
        <taxon>Fungi</taxon>
        <taxon>Dikarya</taxon>
        <taxon>Ascomycota</taxon>
        <taxon>Saccharomycotina</taxon>
        <taxon>Saccharomycetes</taxon>
        <taxon>Saccharomycetales</taxon>
        <taxon>Saccharomycetaceae</taxon>
        <taxon>Nakaseomyces</taxon>
    </lineage>
</organism>
<dbReference type="PANTHER" id="PTHR13454">
    <property type="entry name" value="PROTEIN MCM10 HOMOLOG"/>
    <property type="match status" value="1"/>
</dbReference>
<dbReference type="InterPro" id="IPR040184">
    <property type="entry name" value="Mcm10"/>
</dbReference>
<proteinExistence type="inferred from homology"/>
<evidence type="ECO:0000259" key="10">
    <source>
        <dbReference type="Pfam" id="PF22379"/>
    </source>
</evidence>
<dbReference type="AlphaFoldDB" id="A0A0W0D8P2"/>
<dbReference type="InterPro" id="IPR015408">
    <property type="entry name" value="Znf_Mcm10/DnaG"/>
</dbReference>
<keyword evidence="3" id="KW-0235">DNA replication</keyword>
<feature type="region of interest" description="Disordered" evidence="8">
    <location>
        <begin position="385"/>
        <end position="415"/>
    </location>
</feature>
<feature type="compositionally biased region" description="Basic and acidic residues" evidence="8">
    <location>
        <begin position="73"/>
        <end position="85"/>
    </location>
</feature>
<feature type="compositionally biased region" description="Polar residues" evidence="8">
    <location>
        <begin position="88"/>
        <end position="103"/>
    </location>
</feature>
<gene>
    <name evidence="11" type="ORF">AO440_002174</name>
</gene>
<evidence type="ECO:0000256" key="3">
    <source>
        <dbReference type="ARBA" id="ARBA00022705"/>
    </source>
</evidence>
<feature type="domain" description="MCM10 OB-fold" evidence="10">
    <location>
        <begin position="180"/>
        <end position="291"/>
    </location>
</feature>
<comment type="caution">
    <text evidence="11">The sequence shown here is derived from an EMBL/GenBank/DDBJ whole genome shotgun (WGS) entry which is preliminary data.</text>
</comment>
<dbReference type="EMBL" id="LLZZ01000116">
    <property type="protein sequence ID" value="KTB04685.1"/>
    <property type="molecule type" value="Genomic_DNA"/>
</dbReference>
<dbReference type="GO" id="GO:0006270">
    <property type="term" value="P:DNA replication initiation"/>
    <property type="evidence" value="ECO:0007669"/>
    <property type="project" value="EnsemblFungi"/>
</dbReference>
<dbReference type="Pfam" id="PF09329">
    <property type="entry name" value="zf-primase"/>
    <property type="match status" value="1"/>
</dbReference>
<evidence type="ECO:0000313" key="11">
    <source>
        <dbReference type="EMBL" id="KTB04685.1"/>
    </source>
</evidence>
<sequence length="583" mass="67004">MVHIIDNDPREVKLLDPYTDLSEDDKEQESDIQIELEMIERKKQDLISRLKENKRKLLSKQLDPNMKNINSRGRVEVPRSPKRESLPAQENLQHNVPQVTHNQAANNKKANPNEEDIVRKELDVVATTSYFQNKFKNSKTDENRMVTAYQQMMSARTHTFNGSTSLSDNKTIQCDELEPYSNFHIKKRYIPKDEVDKLLHGIKILRLNKLFAKVRPPSFSEPQYSNWVAIGAISSKEDVKLTNAAKPVKYFKFTLTDFRHNLDVYVFGKKPVERYYNLRVGDIIAVLNPEILPWRPSGCVNGIKSFNLRIGHDFNCILEIGASRDLGWCQMVNHGQSKICNSPINTKTDRCCEFHRELQMRSTASKRIELSGSYALGAPTKVGTQPSIYKDNNKSRNTNPAKHKMFSITGHGSKKEQEKEKHEIEAHHFSNKRAAKAFFDDSFQDPSLLANLESKRRKIKASKMDRNLLKALNGEDASQSKNKQQVKEITEKTLQTGVIQRLGFDPSGGQIAKVLDKSRGTKTDDPTISKKMGLINDLIHFKKDKIKLKPSREIQLEKRHRREAIWKKHFQDTNDSDSDLEIV</sequence>
<keyword evidence="5" id="KW-0863">Zinc-finger</keyword>
<dbReference type="Proteomes" id="UP000054886">
    <property type="component" value="Unassembled WGS sequence"/>
</dbReference>
<dbReference type="GO" id="GO:0003697">
    <property type="term" value="F:single-stranded DNA binding"/>
    <property type="evidence" value="ECO:0007669"/>
    <property type="project" value="EnsemblFungi"/>
</dbReference>
<evidence type="ECO:0000256" key="1">
    <source>
        <dbReference type="ARBA" id="ARBA00004123"/>
    </source>
</evidence>
<comment type="subcellular location">
    <subcellularLocation>
        <location evidence="1">Nucleus</location>
    </subcellularLocation>
</comment>
<feature type="region of interest" description="Disordered" evidence="8">
    <location>
        <begin position="65"/>
        <end position="114"/>
    </location>
</feature>
<dbReference type="GO" id="GO:0008270">
    <property type="term" value="F:zinc ion binding"/>
    <property type="evidence" value="ECO:0007669"/>
    <property type="project" value="UniProtKB-KW"/>
</dbReference>
<accession>A0A0W0D8P2</accession>
<evidence type="ECO:0000256" key="4">
    <source>
        <dbReference type="ARBA" id="ARBA00022723"/>
    </source>
</evidence>
<evidence type="ECO:0000256" key="5">
    <source>
        <dbReference type="ARBA" id="ARBA00022771"/>
    </source>
</evidence>
<dbReference type="GO" id="GO:1902969">
    <property type="term" value="P:mitotic DNA replication"/>
    <property type="evidence" value="ECO:0007669"/>
    <property type="project" value="EnsemblFungi"/>
</dbReference>
<dbReference type="VEuPathDB" id="FungiDB:CAGL0H06589g"/>
<feature type="domain" description="Zinc finger Mcm10/DnaG-type" evidence="9">
    <location>
        <begin position="321"/>
        <end position="367"/>
    </location>
</feature>
<dbReference type="VEuPathDB" id="FungiDB:B1J91_H06589g"/>
<evidence type="ECO:0000256" key="7">
    <source>
        <dbReference type="ARBA" id="ARBA00023242"/>
    </source>
</evidence>